<dbReference type="GO" id="GO:0070507">
    <property type="term" value="P:regulation of microtubule cytoskeleton organization"/>
    <property type="evidence" value="ECO:0007669"/>
    <property type="project" value="InterPro"/>
</dbReference>
<keyword evidence="4" id="KW-0963">Cytoplasm</keyword>
<feature type="region of interest" description="Disordered" evidence="10">
    <location>
        <begin position="195"/>
        <end position="316"/>
    </location>
</feature>
<comment type="subcellular location">
    <subcellularLocation>
        <location evidence="1">Cytoplasm</location>
        <location evidence="1">Cytoskeleton</location>
        <location evidence="1">Microtubule organizing center</location>
        <location evidence="1">Centrosome</location>
    </subcellularLocation>
</comment>
<comment type="subunit">
    <text evidence="2">Directly interacts with tubulin-gamma; this interaction determines centrosomal localization.</text>
</comment>
<comment type="function">
    <text evidence="8">Plays a role in the organization of both preexisting and nascent microtubules in interphase cells. During mitosis, required for the organization and orientation of the mitotic spindle.</text>
</comment>
<feature type="compositionally biased region" description="Basic and acidic residues" evidence="10">
    <location>
        <begin position="471"/>
        <end position="487"/>
    </location>
</feature>
<protein>
    <recommendedName>
        <fullName evidence="3">Centrosomal protein of 70 kDa</fullName>
    </recommendedName>
</protein>
<dbReference type="GO" id="GO:0060271">
    <property type="term" value="P:cilium assembly"/>
    <property type="evidence" value="ECO:0007669"/>
    <property type="project" value="InterPro"/>
</dbReference>
<name>A0A0G4GK14_9ALVE</name>
<organism evidence="12">
    <name type="scientific">Chromera velia CCMP2878</name>
    <dbReference type="NCBI Taxonomy" id="1169474"/>
    <lineage>
        <taxon>Eukaryota</taxon>
        <taxon>Sar</taxon>
        <taxon>Alveolata</taxon>
        <taxon>Colpodellida</taxon>
        <taxon>Chromeraceae</taxon>
        <taxon>Chromera</taxon>
    </lineage>
</organism>
<feature type="compositionally biased region" description="Low complexity" evidence="10">
    <location>
        <begin position="1293"/>
        <end position="1313"/>
    </location>
</feature>
<feature type="transmembrane region" description="Helical" evidence="11">
    <location>
        <begin position="1128"/>
        <end position="1156"/>
    </location>
</feature>
<feature type="compositionally biased region" description="Basic and acidic residues" evidence="10">
    <location>
        <begin position="266"/>
        <end position="287"/>
    </location>
</feature>
<keyword evidence="6 9" id="KW-0175">Coiled coil</keyword>
<evidence type="ECO:0000256" key="10">
    <source>
        <dbReference type="SAM" id="MobiDB-lite"/>
    </source>
</evidence>
<keyword evidence="11" id="KW-0472">Membrane</keyword>
<dbReference type="EMBL" id="CDMZ01001286">
    <property type="protein sequence ID" value="CEM30230.1"/>
    <property type="molecule type" value="Genomic_DNA"/>
</dbReference>
<feature type="transmembrane region" description="Helical" evidence="11">
    <location>
        <begin position="1168"/>
        <end position="1191"/>
    </location>
</feature>
<feature type="compositionally biased region" description="Basic and acidic residues" evidence="10">
    <location>
        <begin position="378"/>
        <end position="418"/>
    </location>
</feature>
<feature type="compositionally biased region" description="Basic and acidic residues" evidence="10">
    <location>
        <begin position="226"/>
        <end position="244"/>
    </location>
</feature>
<feature type="region of interest" description="Disordered" evidence="10">
    <location>
        <begin position="378"/>
        <end position="427"/>
    </location>
</feature>
<evidence type="ECO:0000313" key="12">
    <source>
        <dbReference type="EMBL" id="CEM30230.1"/>
    </source>
</evidence>
<dbReference type="GO" id="GO:0005813">
    <property type="term" value="C:centrosome"/>
    <property type="evidence" value="ECO:0007669"/>
    <property type="project" value="UniProtKB-SubCell"/>
</dbReference>
<evidence type="ECO:0000256" key="1">
    <source>
        <dbReference type="ARBA" id="ARBA00004300"/>
    </source>
</evidence>
<evidence type="ECO:0000256" key="5">
    <source>
        <dbReference type="ARBA" id="ARBA00022803"/>
    </source>
</evidence>
<evidence type="ECO:0000256" key="6">
    <source>
        <dbReference type="ARBA" id="ARBA00023054"/>
    </source>
</evidence>
<evidence type="ECO:0000256" key="4">
    <source>
        <dbReference type="ARBA" id="ARBA00022490"/>
    </source>
</evidence>
<feature type="compositionally biased region" description="Acidic residues" evidence="10">
    <location>
        <begin position="211"/>
        <end position="225"/>
    </location>
</feature>
<keyword evidence="11" id="KW-1133">Transmembrane helix</keyword>
<feature type="region of interest" description="Disordered" evidence="10">
    <location>
        <begin position="1283"/>
        <end position="1321"/>
    </location>
</feature>
<evidence type="ECO:0000256" key="3">
    <source>
        <dbReference type="ARBA" id="ARBA00018408"/>
    </source>
</evidence>
<feature type="compositionally biased region" description="Low complexity" evidence="10">
    <location>
        <begin position="902"/>
        <end position="921"/>
    </location>
</feature>
<feature type="transmembrane region" description="Helical" evidence="11">
    <location>
        <begin position="1197"/>
        <end position="1217"/>
    </location>
</feature>
<evidence type="ECO:0000256" key="9">
    <source>
        <dbReference type="SAM" id="Coils"/>
    </source>
</evidence>
<dbReference type="PANTHER" id="PTHR14594">
    <property type="entry name" value="CENTROSOMAL PROTEIN OF 70 KDA"/>
    <property type="match status" value="1"/>
</dbReference>
<feature type="region of interest" description="Disordered" evidence="10">
    <location>
        <begin position="471"/>
        <end position="494"/>
    </location>
</feature>
<keyword evidence="11" id="KW-0812">Transmembrane</keyword>
<accession>A0A0G4GK14</accession>
<dbReference type="VEuPathDB" id="CryptoDB:Cvel_22234"/>
<gene>
    <name evidence="12" type="ORF">Cvel_22234</name>
</gene>
<dbReference type="PANTHER" id="PTHR14594:SF1">
    <property type="entry name" value="CENTROSOMAL PROTEIN OF 70 KDA"/>
    <property type="match status" value="1"/>
</dbReference>
<evidence type="ECO:0000256" key="2">
    <source>
        <dbReference type="ARBA" id="ARBA00011832"/>
    </source>
</evidence>
<feature type="region of interest" description="Disordered" evidence="10">
    <location>
        <begin position="865"/>
        <end position="928"/>
    </location>
</feature>
<keyword evidence="7" id="KW-0206">Cytoskeleton</keyword>
<keyword evidence="5" id="KW-0802">TPR repeat</keyword>
<dbReference type="GO" id="GO:0043015">
    <property type="term" value="F:gamma-tubulin binding"/>
    <property type="evidence" value="ECO:0007669"/>
    <property type="project" value="InterPro"/>
</dbReference>
<evidence type="ECO:0000256" key="8">
    <source>
        <dbReference type="ARBA" id="ARBA00025273"/>
    </source>
</evidence>
<feature type="coiled-coil region" evidence="9">
    <location>
        <begin position="687"/>
        <end position="752"/>
    </location>
</feature>
<dbReference type="InterPro" id="IPR037692">
    <property type="entry name" value="CEP70"/>
</dbReference>
<evidence type="ECO:0000256" key="11">
    <source>
        <dbReference type="SAM" id="Phobius"/>
    </source>
</evidence>
<sequence>MADWLEFYASCLPFDGYDLNIEVVASFFDDNGTEIGRVDEHSGFFAPAGATEALAYFDEDYRDYFMESAEEAMRIWIRADDIPRAVRCVALGVAIKGDGHERFDWASSLRVGLRSQDEEDLYFLEEVPPEEQPGNRMMVNCVLGREGQQWRVHRCETFLKETIDQAGLSAADKLLPAFQDSAREFLVSTPAPRSMASLGGLMGSGTLENFGQDEDEEEEEEEEEEKGVAVRRQEEKQEEEKDRAAAATTSSHENEVEGPSGEGEGEAEKENEQEVKPERTEQRHVEGDTPVGRALVTVMPAAPRGSADTEMEETLDEAEMHRTLSARHADRGGLDKLHLTARDETITSLKKRLALLQSDLEKAREKLEMSERDAKRLAEDLEREKEKARQKEDRESRDRNRENRDKARIEEMERELDATRAQLSTEEEAARQARLAVSEAEEAAAAARSECEKVKAQLRETEAECTQLRQRLSEMEKEKAAEGRRQSDSSGELASLRLQVADQAKRLTELEHLGEEAGRLQGELFDLKAQKEALALELSLHQEAAQGGNEGEKMKSLGLVGEAEAEAEGEDAQGDRGPARPLKFSLDFVRSPSVSSGVPKNGDGNEGRHPISAAAIAAALQDLSSSGEAEVIVDSGALAQLLHRCVSLMETEQTLRLEAASKEECALADQLRAETAKEALRVANDRLVELGTRIDSLVKERDRLEAQQKKAAEAEPASDFLQTSLNKAEERLKALSVLLEQKETELKLHRSQGAHQIYVPHVERTANILPPRVSPERSGATLPNPHSPLMPSANSMVVNAALGSRAVTPATGAARSPATGLTPSSGWRLPPAGSSEHGTIYTVGGAQNPSPGRMVLPPTTITSVPPALDFLSPPSKNAVTDSKGRVSTGHGGRPMHSRKGSSRASSPSPVPSSNASFSSFRMRINPPPPGGMVKVTIPPTGLPTYFSHTEEERARSPTRGEREVEVQSAVIQPTIVRSQTTTTGGVRQSPPIVRFVTETPGQRSATPQEARAVSPLGTPVPVQPAVLPHNHSVLQPSVIQPAGVSRGPVHLRLAGTLEPLSPSAGSALSHSAFPAVPFRPHPAVATAAWPAATVVPRVFAQTENTMPVLPAPLPLAAAQVHAGAVSGLIVTLCALSVTLYALSVTLSALSVTLSALSMTLCALNVTLYALRVTLCALSVTLCALSMTLSAFNVTLSTLSVTLSTLSVTLSALSVTLVPAFRMQTHPDGGERMDSFLERGKEGYRAQVGRVLARETKAAKAAAKKKADKVRKALEEAVALAEKLEKEAAEADPDAVPQEPQAQQQEPAQNQALASEALVASL</sequence>
<evidence type="ECO:0000256" key="7">
    <source>
        <dbReference type="ARBA" id="ARBA00023212"/>
    </source>
</evidence>
<proteinExistence type="predicted"/>
<reference evidence="12" key="1">
    <citation type="submission" date="2014-11" db="EMBL/GenBank/DDBJ databases">
        <authorList>
            <person name="Otto D Thomas"/>
            <person name="Naeem Raeece"/>
        </authorList>
    </citation>
    <scope>NUCLEOTIDE SEQUENCE</scope>
</reference>